<proteinExistence type="predicted"/>
<evidence type="ECO:0000313" key="2">
    <source>
        <dbReference type="Proteomes" id="UP001196413"/>
    </source>
</evidence>
<sequence length="178" mass="19375">MVYGGTTVSAQVPRIARDKEGAQAFVQQLVMQTVFDVLERQGRSALLPDAVILAILNQLTVNITYEPLECVAVGSVSMIMVMNMERKCITASDTVTGICTVKANARRLGGYKMCSNPAMTDITPVANYTTISGTLTTTNTIMASWSRMMWQRVMDRAVRMLASGPFASQFFTATGTIN</sequence>
<comment type="caution">
    <text evidence="1">The sequence shown here is derived from an EMBL/GenBank/DDBJ whole genome shotgun (WGS) entry which is preliminary data.</text>
</comment>
<organism evidence="1 2">
    <name type="scientific">Parelaphostrongylus tenuis</name>
    <name type="common">Meningeal worm</name>
    <dbReference type="NCBI Taxonomy" id="148309"/>
    <lineage>
        <taxon>Eukaryota</taxon>
        <taxon>Metazoa</taxon>
        <taxon>Ecdysozoa</taxon>
        <taxon>Nematoda</taxon>
        <taxon>Chromadorea</taxon>
        <taxon>Rhabditida</taxon>
        <taxon>Rhabditina</taxon>
        <taxon>Rhabditomorpha</taxon>
        <taxon>Strongyloidea</taxon>
        <taxon>Metastrongylidae</taxon>
        <taxon>Parelaphostrongylus</taxon>
    </lineage>
</organism>
<accession>A0AAD5QSZ2</accession>
<evidence type="ECO:0000313" key="1">
    <source>
        <dbReference type="EMBL" id="KAJ1360957.1"/>
    </source>
</evidence>
<keyword evidence="2" id="KW-1185">Reference proteome</keyword>
<dbReference type="EMBL" id="JAHQIW010004047">
    <property type="protein sequence ID" value="KAJ1360957.1"/>
    <property type="molecule type" value="Genomic_DNA"/>
</dbReference>
<gene>
    <name evidence="1" type="ORF">KIN20_020093</name>
</gene>
<dbReference type="Proteomes" id="UP001196413">
    <property type="component" value="Unassembled WGS sequence"/>
</dbReference>
<name>A0AAD5QSZ2_PARTN</name>
<reference evidence="1" key="1">
    <citation type="submission" date="2021-06" db="EMBL/GenBank/DDBJ databases">
        <title>Parelaphostrongylus tenuis whole genome reference sequence.</title>
        <authorList>
            <person name="Garwood T.J."/>
            <person name="Larsen P.A."/>
            <person name="Fountain-Jones N.M."/>
            <person name="Garbe J.R."/>
            <person name="Macchietto M.G."/>
            <person name="Kania S.A."/>
            <person name="Gerhold R.W."/>
            <person name="Richards J.E."/>
            <person name="Wolf T.M."/>
        </authorList>
    </citation>
    <scope>NUCLEOTIDE SEQUENCE</scope>
    <source>
        <strain evidence="1">MNPRO001-30</strain>
        <tissue evidence="1">Meninges</tissue>
    </source>
</reference>
<dbReference type="AlphaFoldDB" id="A0AAD5QSZ2"/>
<protein>
    <submittedName>
        <fullName evidence="1">Uncharacterized protein</fullName>
    </submittedName>
</protein>